<keyword evidence="2" id="KW-1185">Reference proteome</keyword>
<name>A0ABV8QCU1_9GAMM</name>
<dbReference type="Proteomes" id="UP001595798">
    <property type="component" value="Unassembled WGS sequence"/>
</dbReference>
<comment type="caution">
    <text evidence="1">The sequence shown here is derived from an EMBL/GenBank/DDBJ whole genome shotgun (WGS) entry which is preliminary data.</text>
</comment>
<dbReference type="RefSeq" id="WP_379885468.1">
    <property type="nucleotide sequence ID" value="NZ_JBHSDI010000007.1"/>
</dbReference>
<accession>A0ABV8QCU1</accession>
<evidence type="ECO:0000313" key="2">
    <source>
        <dbReference type="Proteomes" id="UP001595798"/>
    </source>
</evidence>
<protein>
    <submittedName>
        <fullName evidence="1">NAD synthetase</fullName>
    </submittedName>
</protein>
<gene>
    <name evidence="1" type="ORF">ACFOZ5_03555</name>
</gene>
<organism evidence="1 2">
    <name type="scientific">Marinobacter lacisalsi</name>
    <dbReference type="NCBI Taxonomy" id="475979"/>
    <lineage>
        <taxon>Bacteria</taxon>
        <taxon>Pseudomonadati</taxon>
        <taxon>Pseudomonadota</taxon>
        <taxon>Gammaproteobacteria</taxon>
        <taxon>Pseudomonadales</taxon>
        <taxon>Marinobacteraceae</taxon>
        <taxon>Marinobacter</taxon>
    </lineage>
</organism>
<evidence type="ECO:0000313" key="1">
    <source>
        <dbReference type="EMBL" id="MFC4258105.1"/>
    </source>
</evidence>
<reference evidence="2" key="1">
    <citation type="journal article" date="2019" name="Int. J. Syst. Evol. Microbiol.">
        <title>The Global Catalogue of Microorganisms (GCM) 10K type strain sequencing project: providing services to taxonomists for standard genome sequencing and annotation.</title>
        <authorList>
            <consortium name="The Broad Institute Genomics Platform"/>
            <consortium name="The Broad Institute Genome Sequencing Center for Infectious Disease"/>
            <person name="Wu L."/>
            <person name="Ma J."/>
        </authorList>
    </citation>
    <scope>NUCLEOTIDE SEQUENCE [LARGE SCALE GENOMIC DNA]</scope>
    <source>
        <strain evidence="2">CECT 7297</strain>
    </source>
</reference>
<proteinExistence type="predicted"/>
<sequence>MEATVLPSRETYAQKQLKARLTYTLDQQKLFKAIDGDPALTGAGVVFIDEWGTSVTLRDFERICLFKPTRVILREPPSRLSPAEYVAEVKDNPRESRLVAEAAGAALSCGAAVLGWFVVFTSGAAIPFSGGGSTVFSVMAYGAATASSVQCGNSLMRTRNEVQAPHLNDELDSEEWYQHATLALDVISIGGASAAGLMTIRGIKLLRAEGITTRQALDGLNRQQRRRLSREIARSNAPGVSNKTLKMMERAGKIERRYSNDAIKTTTLRQIKDSIGAGLSFTGSATGGALGKLAVVVVADDE</sequence>
<dbReference type="EMBL" id="JBHSDI010000007">
    <property type="protein sequence ID" value="MFC4258105.1"/>
    <property type="molecule type" value="Genomic_DNA"/>
</dbReference>